<dbReference type="Pfam" id="PF13302">
    <property type="entry name" value="Acetyltransf_3"/>
    <property type="match status" value="1"/>
</dbReference>
<dbReference type="Gene3D" id="3.40.630.30">
    <property type="match status" value="1"/>
</dbReference>
<evidence type="ECO:0000256" key="1">
    <source>
        <dbReference type="ARBA" id="ARBA00022679"/>
    </source>
</evidence>
<keyword evidence="6" id="KW-1185">Reference proteome</keyword>
<protein>
    <submittedName>
        <fullName evidence="5">GNAT family N-acetyltransferase</fullName>
        <ecNumber evidence="5">2.3.1.-</ecNumber>
    </submittedName>
</protein>
<accession>A0ABT5J024</accession>
<reference evidence="5 6" key="1">
    <citation type="submission" date="2023-01" db="EMBL/GenBank/DDBJ databases">
        <title>Novel species of the genus Vogesella isolated from rivers.</title>
        <authorList>
            <person name="Lu H."/>
        </authorList>
    </citation>
    <scope>NUCLEOTIDE SEQUENCE [LARGE SCALE GENOMIC DNA]</scope>
    <source>
        <strain evidence="5 6">DC21W</strain>
    </source>
</reference>
<feature type="domain" description="N-acetyltransferase" evidence="4">
    <location>
        <begin position="24"/>
        <end position="184"/>
    </location>
</feature>
<evidence type="ECO:0000256" key="2">
    <source>
        <dbReference type="ARBA" id="ARBA00023315"/>
    </source>
</evidence>
<sequence length="193" mass="22079">MARSQPALSTARLQLLPPEAAWARAVRDYQLHNREHLAPWDPTHGDMYFTELFWGMRLRERIEDFKLGRGAMFLVMHDKQPGQVIGTVSLSNIVRGVFQACHLGYNIDHAYQGQGMMSEAVEAVVQFAFRELGLHRVQANYQPENQRSARLLAKLGFTIEGEAKDYLFLNGAWRDHVLTSRRNPDFDATPLRA</sequence>
<dbReference type="RefSeq" id="WP_272752435.1">
    <property type="nucleotide sequence ID" value="NZ_JAQQLF010000016.1"/>
</dbReference>
<dbReference type="GO" id="GO:0016746">
    <property type="term" value="F:acyltransferase activity"/>
    <property type="evidence" value="ECO:0007669"/>
    <property type="project" value="UniProtKB-KW"/>
</dbReference>
<dbReference type="SUPFAM" id="SSF55729">
    <property type="entry name" value="Acyl-CoA N-acyltransferases (Nat)"/>
    <property type="match status" value="1"/>
</dbReference>
<dbReference type="InterPro" id="IPR016181">
    <property type="entry name" value="Acyl_CoA_acyltransferase"/>
</dbReference>
<organism evidence="5 6">
    <name type="scientific">Vogesella aquatica</name>
    <dbReference type="NCBI Taxonomy" id="2984206"/>
    <lineage>
        <taxon>Bacteria</taxon>
        <taxon>Pseudomonadati</taxon>
        <taxon>Pseudomonadota</taxon>
        <taxon>Betaproteobacteria</taxon>
        <taxon>Neisseriales</taxon>
        <taxon>Chromobacteriaceae</taxon>
        <taxon>Vogesella</taxon>
    </lineage>
</organism>
<evidence type="ECO:0000313" key="6">
    <source>
        <dbReference type="Proteomes" id="UP001219956"/>
    </source>
</evidence>
<comment type="similarity">
    <text evidence="3">Belongs to the acetyltransferase family. RimJ subfamily.</text>
</comment>
<dbReference type="InterPro" id="IPR051531">
    <property type="entry name" value="N-acetyltransferase"/>
</dbReference>
<dbReference type="PROSITE" id="PS51186">
    <property type="entry name" value="GNAT"/>
    <property type="match status" value="1"/>
</dbReference>
<evidence type="ECO:0000256" key="3">
    <source>
        <dbReference type="ARBA" id="ARBA00038502"/>
    </source>
</evidence>
<keyword evidence="2 5" id="KW-0012">Acyltransferase</keyword>
<dbReference type="PANTHER" id="PTHR43792:SF8">
    <property type="entry name" value="[RIBOSOMAL PROTEIN US5]-ALANINE N-ACETYLTRANSFERASE"/>
    <property type="match status" value="1"/>
</dbReference>
<name>A0ABT5J024_9NEIS</name>
<dbReference type="PANTHER" id="PTHR43792">
    <property type="entry name" value="GNAT FAMILY, PUTATIVE (AFU_ORTHOLOGUE AFUA_3G00765)-RELATED-RELATED"/>
    <property type="match status" value="1"/>
</dbReference>
<dbReference type="EC" id="2.3.1.-" evidence="5"/>
<evidence type="ECO:0000259" key="4">
    <source>
        <dbReference type="PROSITE" id="PS51186"/>
    </source>
</evidence>
<comment type="caution">
    <text evidence="5">The sequence shown here is derived from an EMBL/GenBank/DDBJ whole genome shotgun (WGS) entry which is preliminary data.</text>
</comment>
<dbReference type="InterPro" id="IPR000182">
    <property type="entry name" value="GNAT_dom"/>
</dbReference>
<keyword evidence="1 5" id="KW-0808">Transferase</keyword>
<proteinExistence type="inferred from homology"/>
<evidence type="ECO:0000313" key="5">
    <source>
        <dbReference type="EMBL" id="MDC7718169.1"/>
    </source>
</evidence>
<dbReference type="EMBL" id="JAQQLF010000016">
    <property type="protein sequence ID" value="MDC7718169.1"/>
    <property type="molecule type" value="Genomic_DNA"/>
</dbReference>
<gene>
    <name evidence="5" type="ORF">PQU95_13195</name>
</gene>
<dbReference type="Proteomes" id="UP001219956">
    <property type="component" value="Unassembled WGS sequence"/>
</dbReference>